<accession>A0A6A4TDY3</accession>
<evidence type="ECO:0000313" key="3">
    <source>
        <dbReference type="Proteomes" id="UP000438429"/>
    </source>
</evidence>
<gene>
    <name evidence="2" type="ORF">F2P81_002325</name>
</gene>
<organism evidence="2 3">
    <name type="scientific">Scophthalmus maximus</name>
    <name type="common">Turbot</name>
    <name type="synonym">Psetta maxima</name>
    <dbReference type="NCBI Taxonomy" id="52904"/>
    <lineage>
        <taxon>Eukaryota</taxon>
        <taxon>Metazoa</taxon>
        <taxon>Chordata</taxon>
        <taxon>Craniata</taxon>
        <taxon>Vertebrata</taxon>
        <taxon>Euteleostomi</taxon>
        <taxon>Actinopterygii</taxon>
        <taxon>Neopterygii</taxon>
        <taxon>Teleostei</taxon>
        <taxon>Neoteleostei</taxon>
        <taxon>Acanthomorphata</taxon>
        <taxon>Carangaria</taxon>
        <taxon>Pleuronectiformes</taxon>
        <taxon>Pleuronectoidei</taxon>
        <taxon>Scophthalmidae</taxon>
        <taxon>Scophthalmus</taxon>
    </lineage>
</organism>
<sequence>MMMCCRGNGSDVGGSTGGGWKPAAMQRGRDLPSAPITLVFKRSRKPTAFRKRFLKVDAWEIKSVDVQG</sequence>
<comment type="caution">
    <text evidence="2">The sequence shown here is derived from an EMBL/GenBank/DDBJ whole genome shotgun (WGS) entry which is preliminary data.</text>
</comment>
<feature type="compositionally biased region" description="Gly residues" evidence="1">
    <location>
        <begin position="10"/>
        <end position="20"/>
    </location>
</feature>
<dbReference type="AlphaFoldDB" id="A0A6A4TDY3"/>
<feature type="region of interest" description="Disordered" evidence="1">
    <location>
        <begin position="1"/>
        <end position="27"/>
    </location>
</feature>
<dbReference type="EMBL" id="VEVO01000002">
    <property type="protein sequence ID" value="KAF0045796.1"/>
    <property type="molecule type" value="Genomic_DNA"/>
</dbReference>
<evidence type="ECO:0000256" key="1">
    <source>
        <dbReference type="SAM" id="MobiDB-lite"/>
    </source>
</evidence>
<reference evidence="2 3" key="1">
    <citation type="submission" date="2019-06" db="EMBL/GenBank/DDBJ databases">
        <title>Draft genomes of female and male turbot (Scophthalmus maximus).</title>
        <authorList>
            <person name="Xu H."/>
            <person name="Xu X.-W."/>
            <person name="Shao C."/>
            <person name="Chen S."/>
        </authorList>
    </citation>
    <scope>NUCLEOTIDE SEQUENCE [LARGE SCALE GENOMIC DNA]</scope>
    <source>
        <strain evidence="2">Ysfricsl-2016a</strain>
        <tissue evidence="2">Blood</tissue>
    </source>
</reference>
<evidence type="ECO:0000313" key="2">
    <source>
        <dbReference type="EMBL" id="KAF0045796.1"/>
    </source>
</evidence>
<protein>
    <submittedName>
        <fullName evidence="2">Uncharacterized protein</fullName>
    </submittedName>
</protein>
<name>A0A6A4TDY3_SCOMX</name>
<dbReference type="Proteomes" id="UP000438429">
    <property type="component" value="Unassembled WGS sequence"/>
</dbReference>
<proteinExistence type="predicted"/>